<organism evidence="2 3">
    <name type="scientific">Actinomadura gamaensis</name>
    <dbReference type="NCBI Taxonomy" id="1763541"/>
    <lineage>
        <taxon>Bacteria</taxon>
        <taxon>Bacillati</taxon>
        <taxon>Actinomycetota</taxon>
        <taxon>Actinomycetes</taxon>
        <taxon>Streptosporangiales</taxon>
        <taxon>Thermomonosporaceae</taxon>
        <taxon>Actinomadura</taxon>
    </lineage>
</organism>
<name>A0ABV9TTL8_9ACTN</name>
<keyword evidence="3" id="KW-1185">Reference proteome</keyword>
<evidence type="ECO:0000313" key="2">
    <source>
        <dbReference type="EMBL" id="MFC4907457.1"/>
    </source>
</evidence>
<dbReference type="Proteomes" id="UP001595872">
    <property type="component" value="Unassembled WGS sequence"/>
</dbReference>
<evidence type="ECO:0000313" key="3">
    <source>
        <dbReference type="Proteomes" id="UP001595872"/>
    </source>
</evidence>
<feature type="region of interest" description="Disordered" evidence="1">
    <location>
        <begin position="299"/>
        <end position="318"/>
    </location>
</feature>
<feature type="compositionally biased region" description="Gly residues" evidence="1">
    <location>
        <begin position="152"/>
        <end position="168"/>
    </location>
</feature>
<dbReference type="EMBL" id="JBHSIT010000002">
    <property type="protein sequence ID" value="MFC4907457.1"/>
    <property type="molecule type" value="Genomic_DNA"/>
</dbReference>
<sequence>MTPEFSAAPMRTRHSPSAPAESAVRDGLGAAVRTGRAGGPSEGTGLEDLLLRLERERRTGEVSCGLEGRVLLSEGLVCRAESRRATPLTALRTADGPIEEQPWWPERGGRSAATGAGGDDAPSPLGIYVLAATFDALALLLDSVRSAARPGGADGGTDGLDSPGGGGPPRNQAEGTAEGAGEGSGAPGGGPVFAAGRLGRRTMRCTGVPPGVLLHECARRAGPVDGWPLALADVAPVVAARRTRRQRVMLTAVQVEVALAADGRRTPAAVAAELGRPVVVCLEAVRALTALGLVERPAPADAASPRRRRRAGVRAVRPSQEPPVDLETLLRLRAALEQV</sequence>
<evidence type="ECO:0008006" key="4">
    <source>
        <dbReference type="Google" id="ProtNLM"/>
    </source>
</evidence>
<gene>
    <name evidence="2" type="ORF">ACFPCY_09000</name>
</gene>
<dbReference type="RefSeq" id="WP_378253230.1">
    <property type="nucleotide sequence ID" value="NZ_JBHSIT010000002.1"/>
</dbReference>
<accession>A0ABV9TTL8</accession>
<evidence type="ECO:0000256" key="1">
    <source>
        <dbReference type="SAM" id="MobiDB-lite"/>
    </source>
</evidence>
<feature type="region of interest" description="Disordered" evidence="1">
    <location>
        <begin position="93"/>
        <end position="119"/>
    </location>
</feature>
<protein>
    <recommendedName>
        <fullName evidence="4">MarR family transcriptional regulator</fullName>
    </recommendedName>
</protein>
<feature type="compositionally biased region" description="Gly residues" evidence="1">
    <location>
        <begin position="178"/>
        <end position="191"/>
    </location>
</feature>
<feature type="region of interest" description="Disordered" evidence="1">
    <location>
        <begin position="150"/>
        <end position="195"/>
    </location>
</feature>
<feature type="compositionally biased region" description="Low complexity" evidence="1">
    <location>
        <begin position="110"/>
        <end position="119"/>
    </location>
</feature>
<comment type="caution">
    <text evidence="2">The sequence shown here is derived from an EMBL/GenBank/DDBJ whole genome shotgun (WGS) entry which is preliminary data.</text>
</comment>
<feature type="region of interest" description="Disordered" evidence="1">
    <location>
        <begin position="1"/>
        <end position="26"/>
    </location>
</feature>
<proteinExistence type="predicted"/>
<reference evidence="3" key="1">
    <citation type="journal article" date="2019" name="Int. J. Syst. Evol. Microbiol.">
        <title>The Global Catalogue of Microorganisms (GCM) 10K type strain sequencing project: providing services to taxonomists for standard genome sequencing and annotation.</title>
        <authorList>
            <consortium name="The Broad Institute Genomics Platform"/>
            <consortium name="The Broad Institute Genome Sequencing Center for Infectious Disease"/>
            <person name="Wu L."/>
            <person name="Ma J."/>
        </authorList>
    </citation>
    <scope>NUCLEOTIDE SEQUENCE [LARGE SCALE GENOMIC DNA]</scope>
    <source>
        <strain evidence="3">KLKA75</strain>
    </source>
</reference>